<protein>
    <submittedName>
        <fullName evidence="5">Uncharacterized protein LOC105179484</fullName>
    </submittedName>
</protein>
<dbReference type="GeneID" id="105179484"/>
<reference evidence="5" key="1">
    <citation type="submission" date="2025-08" db="UniProtKB">
        <authorList>
            <consortium name="RefSeq"/>
        </authorList>
    </citation>
    <scope>IDENTIFICATION</scope>
</reference>
<dbReference type="AlphaFoldDB" id="A0A6I9UI83"/>
<name>A0A6I9UI83_SESIN</name>
<dbReference type="InParanoid" id="A0A6I9UI83"/>
<gene>
    <name evidence="5" type="primary">LOC105179484</name>
</gene>
<dbReference type="InterPro" id="IPR054502">
    <property type="entry name" value="bHLH-TF_ACT-like_plant"/>
</dbReference>
<dbReference type="GO" id="GO:0043565">
    <property type="term" value="F:sequence-specific DNA binding"/>
    <property type="evidence" value="ECO:0007669"/>
    <property type="project" value="TreeGrafter"/>
</dbReference>
<evidence type="ECO:0000259" key="3">
    <source>
        <dbReference type="Pfam" id="PF22754"/>
    </source>
</evidence>
<evidence type="ECO:0000256" key="1">
    <source>
        <dbReference type="ARBA" id="ARBA00004123"/>
    </source>
</evidence>
<evidence type="ECO:0000313" key="4">
    <source>
        <dbReference type="Proteomes" id="UP000504604"/>
    </source>
</evidence>
<keyword evidence="4" id="KW-1185">Reference proteome</keyword>
<dbReference type="OrthoDB" id="1057417at2759"/>
<sequence length="147" mass="17114">MGCKMQRRMALRRKFRILRTLTKSKSVKKSSIVMDASLYLYKLRLQVEAVQKHYHYLINHIQEVKVDKVAGTEYIVVKVRCKKSEELLVSILGAFEEMNVNVVEAKLSNCSHLFRMEAILHAHHHDIDATILHQAVLRLIQSQTHHT</sequence>
<organism evidence="4 5">
    <name type="scientific">Sesamum indicum</name>
    <name type="common">Oriental sesame</name>
    <name type="synonym">Sesamum orientale</name>
    <dbReference type="NCBI Taxonomy" id="4182"/>
    <lineage>
        <taxon>Eukaryota</taxon>
        <taxon>Viridiplantae</taxon>
        <taxon>Streptophyta</taxon>
        <taxon>Embryophyta</taxon>
        <taxon>Tracheophyta</taxon>
        <taxon>Spermatophyta</taxon>
        <taxon>Magnoliopsida</taxon>
        <taxon>eudicotyledons</taxon>
        <taxon>Gunneridae</taxon>
        <taxon>Pentapetalae</taxon>
        <taxon>asterids</taxon>
        <taxon>lamiids</taxon>
        <taxon>Lamiales</taxon>
        <taxon>Pedaliaceae</taxon>
        <taxon>Sesamum</taxon>
    </lineage>
</organism>
<dbReference type="PANTHER" id="PTHR31945">
    <property type="entry name" value="TRANSCRIPTION FACTOR SCREAM2-RELATED"/>
    <property type="match status" value="1"/>
</dbReference>
<feature type="domain" description="Plant bHLH transcription factor ACT-like" evidence="3">
    <location>
        <begin position="63"/>
        <end position="140"/>
    </location>
</feature>
<dbReference type="GO" id="GO:0005634">
    <property type="term" value="C:nucleus"/>
    <property type="evidence" value="ECO:0007669"/>
    <property type="project" value="UniProtKB-SubCell"/>
</dbReference>
<dbReference type="PANTHER" id="PTHR31945:SF27">
    <property type="entry name" value="TRANSCRIPTION FACTOR BHLH35-LIKE PROTEIN"/>
    <property type="match status" value="1"/>
</dbReference>
<proteinExistence type="predicted"/>
<dbReference type="RefSeq" id="XP_011101420.1">
    <property type="nucleotide sequence ID" value="XM_011103118.2"/>
</dbReference>
<keyword evidence="2" id="KW-0539">Nucleus</keyword>
<accession>A0A6I9UI83</accession>
<dbReference type="InterPro" id="IPR051358">
    <property type="entry name" value="TF_AMS/ICE1/BHLH6-like"/>
</dbReference>
<comment type="subcellular location">
    <subcellularLocation>
        <location evidence="1">Nucleus</location>
    </subcellularLocation>
</comment>
<evidence type="ECO:0000256" key="2">
    <source>
        <dbReference type="ARBA" id="ARBA00023242"/>
    </source>
</evidence>
<dbReference type="Pfam" id="PF22754">
    <property type="entry name" value="bHLH-TF_ACT-like_plant"/>
    <property type="match status" value="1"/>
</dbReference>
<dbReference type="KEGG" id="sind:105179484"/>
<evidence type="ECO:0000313" key="5">
    <source>
        <dbReference type="RefSeq" id="XP_011101420.1"/>
    </source>
</evidence>
<dbReference type="Proteomes" id="UP000504604">
    <property type="component" value="Unplaced"/>
</dbReference>
<dbReference type="GO" id="GO:0003700">
    <property type="term" value="F:DNA-binding transcription factor activity"/>
    <property type="evidence" value="ECO:0007669"/>
    <property type="project" value="TreeGrafter"/>
</dbReference>